<keyword evidence="2" id="KW-0812">Transmembrane</keyword>
<reference evidence="3 4" key="2">
    <citation type="journal article" date="2018" name="Annu Rev Anim Biosci">
        <title>Bat Biology, Genomes, and the Bat1K Project: To Generate Chromosome-Level Genomes for All Living Bat Species.</title>
        <authorList>
            <person name="Teeling E.C."/>
            <person name="Vernes S.C."/>
            <person name="Davalos L.M."/>
            <person name="Ray D.A."/>
            <person name="Gilbert M.T.P."/>
            <person name="Myers E."/>
        </authorList>
    </citation>
    <scope>NUCLEOTIDE SEQUENCE</scope>
</reference>
<keyword evidence="4" id="KW-1185">Reference proteome</keyword>
<accession>A0A671F637</accession>
<protein>
    <submittedName>
        <fullName evidence="3">Uncharacterized protein</fullName>
    </submittedName>
</protein>
<feature type="region of interest" description="Disordered" evidence="1">
    <location>
        <begin position="1"/>
        <end position="21"/>
    </location>
</feature>
<keyword evidence="2" id="KW-1133">Transmembrane helix</keyword>
<sequence>MQPVFSKSDLIRPANRRHSSHHRTLQAQVQMLFGLSCKLFVVSVCVSLVYPFSAPCLPSSL</sequence>
<dbReference type="Proteomes" id="UP000472240">
    <property type="component" value="Chromosome 22"/>
</dbReference>
<reference evidence="4" key="3">
    <citation type="submission" date="2018-12" db="EMBL/GenBank/DDBJ databases">
        <title>G10K-VGP greater horseshoe bat female genome, primary haplotype.</title>
        <authorList>
            <person name="Teeling E."/>
            <person name="Myers G."/>
            <person name="Vernes S."/>
            <person name="Pippel M."/>
            <person name="Winkler S."/>
            <person name="Fedrigo O."/>
            <person name="Rhie A."/>
            <person name="Koren S."/>
            <person name="Phillippy A."/>
            <person name="Lewin H."/>
            <person name="Damas J."/>
            <person name="Howe K."/>
            <person name="Mountcastle J."/>
            <person name="Jarvis E.D."/>
        </authorList>
    </citation>
    <scope>NUCLEOTIDE SEQUENCE [LARGE SCALE GENOMIC DNA]</scope>
</reference>
<dbReference type="Ensembl" id="ENSRFET00010022865.1">
    <property type="protein sequence ID" value="ENSRFEP00010020994.1"/>
    <property type="gene ID" value="ENSRFEG00010014121.1"/>
</dbReference>
<dbReference type="AlphaFoldDB" id="A0A671F637"/>
<keyword evidence="2" id="KW-0472">Membrane</keyword>
<evidence type="ECO:0000313" key="3">
    <source>
        <dbReference type="Ensembl" id="ENSRFEP00010020994.1"/>
    </source>
</evidence>
<evidence type="ECO:0000256" key="1">
    <source>
        <dbReference type="SAM" id="MobiDB-lite"/>
    </source>
</evidence>
<reference evidence="3" key="4">
    <citation type="submission" date="2025-08" db="UniProtKB">
        <authorList>
            <consortium name="Ensembl"/>
        </authorList>
    </citation>
    <scope>IDENTIFICATION</scope>
</reference>
<reference evidence="3 4" key="1">
    <citation type="journal article" date="2015" name="Annu Rev Anim Biosci">
        <title>The Genome 10K Project: a way forward.</title>
        <authorList>
            <person name="Koepfli K.P."/>
            <person name="Paten B."/>
            <person name="O'Brien S.J."/>
            <person name="Koepfli K.P."/>
            <person name="Paten B."/>
            <person name="Antunes A."/>
            <person name="Belov K."/>
            <person name="Bustamante C."/>
            <person name="Castoe T.A."/>
            <person name="Clawson H."/>
            <person name="Crawford A.J."/>
            <person name="Diekhans M."/>
            <person name="Distel D."/>
            <person name="Durbin R."/>
            <person name="Earl D."/>
            <person name="Fujita M.K."/>
            <person name="Gamble T."/>
            <person name="Georges A."/>
            <person name="Gemmell N."/>
            <person name="Gilbert M.T."/>
            <person name="Graves J.M."/>
            <person name="Green R.E."/>
            <person name="Hickey G."/>
            <person name="Jarvis E.D."/>
            <person name="Johnson W."/>
            <person name="Komissarov A."/>
            <person name="Korf I."/>
            <person name="Kuhn R."/>
            <person name="Larkin D.M."/>
            <person name="Lewin H."/>
            <person name="Lopez J.V."/>
            <person name="Ma J."/>
            <person name="Marques-Bonet T."/>
            <person name="Miller W."/>
            <person name="Murphy R."/>
            <person name="Pevzner P."/>
            <person name="Shapiro B."/>
            <person name="Steiner C."/>
            <person name="Tamazian G."/>
            <person name="Venkatesh B."/>
            <person name="Wang J."/>
            <person name="Wayne R."/>
            <person name="Wiley E."/>
            <person name="Yang H."/>
            <person name="Zhang G."/>
            <person name="Haussler D."/>
            <person name="Ryder O."/>
            <person name="O'Brien S.J."/>
        </authorList>
    </citation>
    <scope>NUCLEOTIDE SEQUENCE</scope>
</reference>
<dbReference type="GeneTree" id="ENSGT00910000147821"/>
<dbReference type="InParanoid" id="A0A671F637"/>
<dbReference type="OMA" id="CQAREEM"/>
<evidence type="ECO:0000313" key="4">
    <source>
        <dbReference type="Proteomes" id="UP000472240"/>
    </source>
</evidence>
<organism evidence="3 4">
    <name type="scientific">Rhinolophus ferrumequinum</name>
    <name type="common">Greater horseshoe bat</name>
    <dbReference type="NCBI Taxonomy" id="59479"/>
    <lineage>
        <taxon>Eukaryota</taxon>
        <taxon>Metazoa</taxon>
        <taxon>Chordata</taxon>
        <taxon>Craniata</taxon>
        <taxon>Vertebrata</taxon>
        <taxon>Euteleostomi</taxon>
        <taxon>Mammalia</taxon>
        <taxon>Eutheria</taxon>
        <taxon>Laurasiatheria</taxon>
        <taxon>Chiroptera</taxon>
        <taxon>Yinpterochiroptera</taxon>
        <taxon>Rhinolophoidea</taxon>
        <taxon>Rhinolophidae</taxon>
        <taxon>Rhinolophinae</taxon>
        <taxon>Rhinolophus</taxon>
    </lineage>
</organism>
<reference evidence="3" key="5">
    <citation type="submission" date="2025-09" db="UniProtKB">
        <authorList>
            <consortium name="Ensembl"/>
        </authorList>
    </citation>
    <scope>IDENTIFICATION</scope>
</reference>
<name>A0A671F637_RHIFE</name>
<proteinExistence type="predicted"/>
<feature type="transmembrane region" description="Helical" evidence="2">
    <location>
        <begin position="32"/>
        <end position="52"/>
    </location>
</feature>
<evidence type="ECO:0000256" key="2">
    <source>
        <dbReference type="SAM" id="Phobius"/>
    </source>
</evidence>